<feature type="region of interest" description="Disordered" evidence="1">
    <location>
        <begin position="217"/>
        <end position="297"/>
    </location>
</feature>
<dbReference type="Proteomes" id="UP001219355">
    <property type="component" value="Chromosome 2"/>
</dbReference>
<gene>
    <name evidence="2" type="ORF">PRK78_003215</name>
</gene>
<protein>
    <submittedName>
        <fullName evidence="2">Uncharacterized protein</fullName>
    </submittedName>
</protein>
<evidence type="ECO:0000256" key="1">
    <source>
        <dbReference type="SAM" id="MobiDB-lite"/>
    </source>
</evidence>
<reference evidence="2" key="1">
    <citation type="submission" date="2023-03" db="EMBL/GenBank/DDBJ databases">
        <title>Emydomyces testavorans Genome Sequence.</title>
        <authorList>
            <person name="Hoyer L."/>
        </authorList>
    </citation>
    <scope>NUCLEOTIDE SEQUENCE</scope>
    <source>
        <strain evidence="2">16-2883</strain>
    </source>
</reference>
<dbReference type="EMBL" id="CP120628">
    <property type="protein sequence ID" value="WEW57748.1"/>
    <property type="molecule type" value="Genomic_DNA"/>
</dbReference>
<sequence length="389" mass="43463">MAEKLLPSPSVLESGVDTMILDMAPMLPDIEITEQDLNLFALSNTLQANIAMPENQEHLQTTIAQARAQLQTRMDAMHNSSPAGKQSADSQTYPELVVPEVEAAQNVFEFDGECQDDYLSERNETFETMKLDFESKKKPSLEEQILFQKAQNNELQRLNRLKSQREKREELSLNLLENHNPQVDISFASGPSLNHEQYELFCSENENGGVNQSFLATERQTKSRPKSKGKQANSGSNIASKDKRQNAALGFDAFRQSNGNKRSNGKRVRKPDSAGGKKGGKWKSKSSKQKQKRQRVNLNFDSLFSSNIINAAKANVKKQELPKSSAKAKDKALKELIANIPHADPKVVSTDKSAIMAAIVKFSKRPKADGNGSWLHPDMKTSLFHYQVM</sequence>
<proteinExistence type="predicted"/>
<accession>A0AAF0II69</accession>
<feature type="compositionally biased region" description="Polar residues" evidence="1">
    <location>
        <begin position="230"/>
        <end position="239"/>
    </location>
</feature>
<evidence type="ECO:0000313" key="3">
    <source>
        <dbReference type="Proteomes" id="UP001219355"/>
    </source>
</evidence>
<keyword evidence="3" id="KW-1185">Reference proteome</keyword>
<evidence type="ECO:0000313" key="2">
    <source>
        <dbReference type="EMBL" id="WEW57748.1"/>
    </source>
</evidence>
<dbReference type="AlphaFoldDB" id="A0AAF0II69"/>
<organism evidence="2 3">
    <name type="scientific">Emydomyces testavorans</name>
    <dbReference type="NCBI Taxonomy" id="2070801"/>
    <lineage>
        <taxon>Eukaryota</taxon>
        <taxon>Fungi</taxon>
        <taxon>Dikarya</taxon>
        <taxon>Ascomycota</taxon>
        <taxon>Pezizomycotina</taxon>
        <taxon>Eurotiomycetes</taxon>
        <taxon>Eurotiomycetidae</taxon>
        <taxon>Onygenales</taxon>
        <taxon>Nannizziopsiaceae</taxon>
        <taxon>Emydomyces</taxon>
    </lineage>
</organism>
<feature type="compositionally biased region" description="Basic residues" evidence="1">
    <location>
        <begin position="278"/>
        <end position="295"/>
    </location>
</feature>
<name>A0AAF0II69_9EURO</name>